<gene>
    <name evidence="1" type="ORF">A4G17_06330</name>
    <name evidence="2" type="ORF">EDC49_0900</name>
</gene>
<evidence type="ECO:0000313" key="4">
    <source>
        <dbReference type="Proteomes" id="UP000502287"/>
    </source>
</evidence>
<organism evidence="1 4">
    <name type="scientific">Frederiksenia canicola</name>
    <dbReference type="NCBI Taxonomy" id="123824"/>
    <lineage>
        <taxon>Bacteria</taxon>
        <taxon>Pseudomonadati</taxon>
        <taxon>Pseudomonadota</taxon>
        <taxon>Gammaproteobacteria</taxon>
        <taxon>Pasteurellales</taxon>
        <taxon>Pasteurellaceae</taxon>
        <taxon>Frederiksenia</taxon>
    </lineage>
</organism>
<reference evidence="1 4" key="1">
    <citation type="submission" date="2016-03" db="EMBL/GenBank/DDBJ databases">
        <authorList>
            <person name="Hansen M.J."/>
            <person name="Bojesen A.M."/>
            <person name="Planet P."/>
        </authorList>
    </citation>
    <scope>NUCLEOTIDE SEQUENCE [LARGE SCALE GENOMIC DNA]</scope>
    <source>
        <strain evidence="1 4">HPA 21</strain>
    </source>
</reference>
<reference evidence="2 3" key="2">
    <citation type="submission" date="2018-11" db="EMBL/GenBank/DDBJ databases">
        <title>Genomic Encyclopedia of Type Strains, Phase IV (KMG-IV): sequencing the most valuable type-strain genomes for metagenomic binning, comparative biology and taxonomic classification.</title>
        <authorList>
            <person name="Goeker M."/>
        </authorList>
    </citation>
    <scope>NUCLEOTIDE SEQUENCE [LARGE SCALE GENOMIC DNA]</scope>
    <source>
        <strain evidence="2 3">DSM 25797</strain>
    </source>
</reference>
<dbReference type="Pfam" id="PF14903">
    <property type="entry name" value="WG_beta_rep"/>
    <property type="match status" value="2"/>
</dbReference>
<dbReference type="InterPro" id="IPR032774">
    <property type="entry name" value="WG_beta_rep"/>
</dbReference>
<dbReference type="PANTHER" id="PTHR37841:SF1">
    <property type="entry name" value="DUF3298 DOMAIN-CONTAINING PROTEIN"/>
    <property type="match status" value="1"/>
</dbReference>
<proteinExistence type="predicted"/>
<dbReference type="PANTHER" id="PTHR37841">
    <property type="entry name" value="GLR2918 PROTEIN"/>
    <property type="match status" value="1"/>
</dbReference>
<dbReference type="RefSeq" id="WP_123956398.1">
    <property type="nucleotide sequence ID" value="NZ_CP015029.1"/>
</dbReference>
<sequence>MRKYIYFLSLFGLWNNTLAQEINVNSVPYSFVDMPILQQHLLGLSNSKDGEYIRIERNLAQLIQIDIDKLNALLAEPVFTISEHDSVFQEVKGKFLSEQSFSTLFDNLSLRNDVQYPYQFLRLDYSNQEIGLLFYLYFSDFFRQNPQYRIQLKPKMIELVTGKKVTEPDFFSKQNIENKQDNIDSDVFPILKSQVEKSELPLFVFDLKERIKNLQLLIEYPTFKKNEYKIENRLGEHAINGNKINVVEVKDDFLILELPAELANHILVKESHRDSYLTRSETQVKLNERDRKNVQEWLNLLKQAHIQVKQGKLARESELQDYLNTHKPKKALSLEQSRIQIAYYYEHKPAEIILQITELDSLKTIEKDIALVREDLASGYFVAGVVNSEKTGVMNNQGNWLVNPDYFRLRMINPYYFADEYHQYHFNPEDNALSKVNYNLNDATIYMDNWVKVEFDSSYILNLANIKTGQLAFNRNYEYLDFIGKDFLIAKEADTQKFGVFRSDLSMLLPFEFSHINYEAGFFYTNKRDRKGETISDVYNAQGKNITNGKYQEIHKFNDGLLLVRRMVDKKDKKTGASEYESYHYVIDEMGKEVLNLTKLHLLSTAERFSVGLLAVQDGKTEKYGFIDRQGKWVISPRYHYATPFFMGSKYALVELNDPICNKNNTASFALIDTKGKIKKCFSDVTDWNWRSEDHEFIYSNGIWYDDFGRPTRTEKE</sequence>
<dbReference type="Proteomes" id="UP000502287">
    <property type="component" value="Chromosome"/>
</dbReference>
<keyword evidence="3" id="KW-1185">Reference proteome</keyword>
<accession>A0AAE6X6P5</accession>
<dbReference type="EMBL" id="RKQT01000001">
    <property type="protein sequence ID" value="RPE96506.1"/>
    <property type="molecule type" value="Genomic_DNA"/>
</dbReference>
<dbReference type="EMBL" id="CP015029">
    <property type="protein sequence ID" value="QIM65077.1"/>
    <property type="molecule type" value="Genomic_DNA"/>
</dbReference>
<protein>
    <submittedName>
        <fullName evidence="2">WG repeat protein</fullName>
    </submittedName>
</protein>
<evidence type="ECO:0000313" key="3">
    <source>
        <dbReference type="Proteomes" id="UP000276901"/>
    </source>
</evidence>
<name>A0AAE6X6P5_9PAST</name>
<evidence type="ECO:0000313" key="1">
    <source>
        <dbReference type="EMBL" id="QIM65077.1"/>
    </source>
</evidence>
<dbReference type="KEGG" id="fcl:A4G17_06330"/>
<dbReference type="AlphaFoldDB" id="A0AAE6X6P5"/>
<evidence type="ECO:0000313" key="2">
    <source>
        <dbReference type="EMBL" id="RPE96506.1"/>
    </source>
</evidence>
<dbReference type="Proteomes" id="UP000276901">
    <property type="component" value="Unassembled WGS sequence"/>
</dbReference>